<dbReference type="CDD" id="cd02440">
    <property type="entry name" value="AdoMet_MTases"/>
    <property type="match status" value="1"/>
</dbReference>
<feature type="binding site" evidence="6">
    <location>
        <position position="147"/>
    </location>
    <ligand>
        <name>S-adenosyl-L-methionine</name>
        <dbReference type="ChEBI" id="CHEBI:59789"/>
    </ligand>
</feature>
<feature type="binding site" evidence="6">
    <location>
        <begin position="128"/>
        <end position="129"/>
    </location>
    <ligand>
        <name>S-adenosyl-L-methionine</name>
        <dbReference type="ChEBI" id="CHEBI:59789"/>
    </ligand>
</feature>
<dbReference type="FunFam" id="3.40.50.150:FF:000041">
    <property type="entry name" value="Ribosomal RNA small subunit methyltransferase G"/>
    <property type="match status" value="1"/>
</dbReference>
<dbReference type="eggNOG" id="COG0357">
    <property type="taxonomic scope" value="Bacteria"/>
</dbReference>
<dbReference type="PANTHER" id="PTHR31760">
    <property type="entry name" value="S-ADENOSYL-L-METHIONINE-DEPENDENT METHYLTRANSFERASES SUPERFAMILY PROTEIN"/>
    <property type="match status" value="1"/>
</dbReference>
<name>K9YJI8_CYASC</name>
<dbReference type="AlphaFoldDB" id="K9YJI8"/>
<evidence type="ECO:0000256" key="2">
    <source>
        <dbReference type="ARBA" id="ARBA00022552"/>
    </source>
</evidence>
<dbReference type="InterPro" id="IPR003682">
    <property type="entry name" value="rRNA_ssu_MeTfrase_G"/>
</dbReference>
<keyword evidence="8" id="KW-1185">Reference proteome</keyword>
<dbReference type="EMBL" id="CP003940">
    <property type="protein sequence ID" value="AFZ47039.1"/>
    <property type="molecule type" value="Genomic_DNA"/>
</dbReference>
<evidence type="ECO:0000256" key="3">
    <source>
        <dbReference type="ARBA" id="ARBA00022603"/>
    </source>
</evidence>
<dbReference type="Proteomes" id="UP000010483">
    <property type="component" value="Chromosome"/>
</dbReference>
<dbReference type="SUPFAM" id="SSF53335">
    <property type="entry name" value="S-adenosyl-L-methionine-dependent methyltransferases"/>
    <property type="match status" value="1"/>
</dbReference>
<dbReference type="GO" id="GO:0070043">
    <property type="term" value="F:rRNA (guanine-N7-)-methyltransferase activity"/>
    <property type="evidence" value="ECO:0007669"/>
    <property type="project" value="UniProtKB-UniRule"/>
</dbReference>
<keyword evidence="4 6" id="KW-0808">Transferase</keyword>
<evidence type="ECO:0000256" key="5">
    <source>
        <dbReference type="ARBA" id="ARBA00022691"/>
    </source>
</evidence>
<sequence>MNLPQFNDIWQKTTNWQPNPDQQLLFDQLYNKILETNKYLNLTRITTPEEFWEKNLWDSLAPLMAYDLNHQKVIDIGTGGGFPGVPGAIAFPLAQFTLMDSTTKKINFINQLAQDLNLTNITTLVDRVEKIGQDKNYRNQFDFALIRAVAETSVCLEYTLPLLKQGGIAILYRGNWTEEEEENSQKIAKLLGGNIEKIINQNTPLNDNIRHCIYVKKTGNTPKQYPREVGKPVKQPLS</sequence>
<dbReference type="PIRSF" id="PIRSF003078">
    <property type="entry name" value="GidB"/>
    <property type="match status" value="1"/>
</dbReference>
<accession>K9YJI8</accession>
<comment type="subcellular location">
    <subcellularLocation>
        <location evidence="6">Cytoplasm</location>
    </subcellularLocation>
</comment>
<dbReference type="KEGG" id="csn:Cyast_1070"/>
<keyword evidence="1 6" id="KW-0963">Cytoplasm</keyword>
<evidence type="ECO:0000313" key="8">
    <source>
        <dbReference type="Proteomes" id="UP000010483"/>
    </source>
</evidence>
<comment type="similarity">
    <text evidence="6">Belongs to the methyltransferase superfamily. RNA methyltransferase RsmG family.</text>
</comment>
<comment type="function">
    <text evidence="6">Specifically methylates the N7 position of a guanine in 16S rRNA.</text>
</comment>
<organism evidence="7 8">
    <name type="scientific">Cyanobacterium stanieri (strain ATCC 29140 / PCC 7202)</name>
    <dbReference type="NCBI Taxonomy" id="292563"/>
    <lineage>
        <taxon>Bacteria</taxon>
        <taxon>Bacillati</taxon>
        <taxon>Cyanobacteriota</taxon>
        <taxon>Cyanophyceae</taxon>
        <taxon>Oscillatoriophycideae</taxon>
        <taxon>Chroococcales</taxon>
        <taxon>Geminocystaceae</taxon>
        <taxon>Cyanobacterium</taxon>
    </lineage>
</organism>
<gene>
    <name evidence="6" type="primary">rsmG</name>
    <name evidence="7" type="ordered locus">Cyast_1070</name>
</gene>
<dbReference type="NCBIfam" id="TIGR00138">
    <property type="entry name" value="rsmG_gidB"/>
    <property type="match status" value="1"/>
</dbReference>
<dbReference type="GO" id="GO:0005829">
    <property type="term" value="C:cytosol"/>
    <property type="evidence" value="ECO:0007669"/>
    <property type="project" value="TreeGrafter"/>
</dbReference>
<reference evidence="8" key="1">
    <citation type="journal article" date="2013" name="Proc. Natl. Acad. Sci. U.S.A.">
        <title>Improving the coverage of the cyanobacterial phylum using diversity-driven genome sequencing.</title>
        <authorList>
            <person name="Shih P.M."/>
            <person name="Wu D."/>
            <person name="Latifi A."/>
            <person name="Axen S.D."/>
            <person name="Fewer D.P."/>
            <person name="Talla E."/>
            <person name="Calteau A."/>
            <person name="Cai F."/>
            <person name="Tandeau de Marsac N."/>
            <person name="Rippka R."/>
            <person name="Herdman M."/>
            <person name="Sivonen K."/>
            <person name="Coursin T."/>
            <person name="Laurent T."/>
            <person name="Goodwin L."/>
            <person name="Nolan M."/>
            <person name="Davenport K.W."/>
            <person name="Han C.S."/>
            <person name="Rubin E.M."/>
            <person name="Eisen J.A."/>
            <person name="Woyke T."/>
            <person name="Gugger M."/>
            <person name="Kerfeld C.A."/>
        </authorList>
    </citation>
    <scope>NUCLEOTIDE SEQUENCE [LARGE SCALE GENOMIC DNA]</scope>
    <source>
        <strain evidence="8">ATCC 29140 / PCC 7202</strain>
    </source>
</reference>
<keyword evidence="3 6" id="KW-0489">Methyltransferase</keyword>
<evidence type="ECO:0000256" key="4">
    <source>
        <dbReference type="ARBA" id="ARBA00022679"/>
    </source>
</evidence>
<dbReference type="PANTHER" id="PTHR31760:SF0">
    <property type="entry name" value="S-ADENOSYL-L-METHIONINE-DEPENDENT METHYLTRANSFERASES SUPERFAMILY PROTEIN"/>
    <property type="match status" value="1"/>
</dbReference>
<proteinExistence type="inferred from homology"/>
<dbReference type="Gene3D" id="3.40.50.150">
    <property type="entry name" value="Vaccinia Virus protein VP39"/>
    <property type="match status" value="1"/>
</dbReference>
<evidence type="ECO:0000313" key="7">
    <source>
        <dbReference type="EMBL" id="AFZ47039.1"/>
    </source>
</evidence>
<feature type="binding site" evidence="6">
    <location>
        <position position="82"/>
    </location>
    <ligand>
        <name>S-adenosyl-L-methionine</name>
        <dbReference type="ChEBI" id="CHEBI:59789"/>
    </ligand>
</feature>
<evidence type="ECO:0000256" key="1">
    <source>
        <dbReference type="ARBA" id="ARBA00022490"/>
    </source>
</evidence>
<dbReference type="HOGENOM" id="CLU_065341_0_2_3"/>
<protein>
    <recommendedName>
        <fullName evidence="6">Ribosomal RNA small subunit methyltransferase G</fullName>
        <ecNumber evidence="6">2.1.1.-</ecNumber>
    </recommendedName>
    <alternativeName>
        <fullName evidence="6">16S rRNA 7-methylguanosine methyltransferase</fullName>
        <shortName evidence="6">16S rRNA m7G methyltransferase</shortName>
    </alternativeName>
</protein>
<dbReference type="EC" id="2.1.1.-" evidence="6"/>
<keyword evidence="5 6" id="KW-0949">S-adenosyl-L-methionine</keyword>
<keyword evidence="2 6" id="KW-0698">rRNA processing</keyword>
<dbReference type="HAMAP" id="MF_00074">
    <property type="entry name" value="16SrRNA_methyltr_G"/>
    <property type="match status" value="1"/>
</dbReference>
<dbReference type="Pfam" id="PF02527">
    <property type="entry name" value="GidB"/>
    <property type="match status" value="1"/>
</dbReference>
<feature type="binding site" evidence="6">
    <location>
        <position position="77"/>
    </location>
    <ligand>
        <name>S-adenosyl-L-methionine</name>
        <dbReference type="ChEBI" id="CHEBI:59789"/>
    </ligand>
</feature>
<feature type="binding site" evidence="6">
    <location>
        <begin position="100"/>
        <end position="102"/>
    </location>
    <ligand>
        <name>S-adenosyl-L-methionine</name>
        <dbReference type="ChEBI" id="CHEBI:59789"/>
    </ligand>
</feature>
<dbReference type="InterPro" id="IPR029063">
    <property type="entry name" value="SAM-dependent_MTases_sf"/>
</dbReference>
<dbReference type="PATRIC" id="fig|292563.3.peg.1119"/>
<dbReference type="STRING" id="292563.Cyast_1070"/>
<evidence type="ECO:0000256" key="6">
    <source>
        <dbReference type="HAMAP-Rule" id="MF_00074"/>
    </source>
</evidence>